<evidence type="ECO:0000256" key="8">
    <source>
        <dbReference type="ARBA" id="ARBA00023037"/>
    </source>
</evidence>
<dbReference type="SMART" id="SM00191">
    <property type="entry name" value="Int_alpha"/>
    <property type="match status" value="5"/>
</dbReference>
<evidence type="ECO:0000256" key="7">
    <source>
        <dbReference type="ARBA" id="ARBA00022989"/>
    </source>
</evidence>
<evidence type="ECO:0000256" key="5">
    <source>
        <dbReference type="ARBA" id="ARBA00022737"/>
    </source>
</evidence>
<comment type="subcellular location">
    <subcellularLocation>
        <location evidence="1 13">Membrane</location>
        <topology evidence="1 13">Single-pass type I membrane protein</topology>
    </subcellularLocation>
</comment>
<dbReference type="Gene3D" id="1.20.5.930">
    <property type="entry name" value="Bicelle-embedded integrin alpha(iib) transmembrane segment"/>
    <property type="match status" value="1"/>
</dbReference>
<dbReference type="OrthoDB" id="5573735at2759"/>
<dbReference type="Pfam" id="PF20806">
    <property type="entry name" value="Integrin_A_Ig_3"/>
    <property type="match status" value="1"/>
</dbReference>
<dbReference type="GO" id="GO:0007157">
    <property type="term" value="P:heterophilic cell-cell adhesion via plasma membrane cell adhesion molecules"/>
    <property type="evidence" value="ECO:0007669"/>
    <property type="project" value="UniProtKB-ARBA"/>
</dbReference>
<dbReference type="InterPro" id="IPR032695">
    <property type="entry name" value="Integrin_dom_sf"/>
</dbReference>
<dbReference type="Proteomes" id="UP001153712">
    <property type="component" value="Chromosome 7"/>
</dbReference>
<dbReference type="InterPro" id="IPR028994">
    <property type="entry name" value="Integrin_alpha_N"/>
</dbReference>
<dbReference type="InterPro" id="IPR048286">
    <property type="entry name" value="Integrin_alpha_Ig-like_3"/>
</dbReference>
<dbReference type="Pfam" id="PF20805">
    <property type="entry name" value="Integrin_A_Ig_2"/>
    <property type="match status" value="1"/>
</dbReference>
<feature type="domain" description="Integrin alpha second immunoglobulin-like" evidence="14">
    <location>
        <begin position="613"/>
        <end position="736"/>
    </location>
</feature>
<evidence type="ECO:0000259" key="15">
    <source>
        <dbReference type="Pfam" id="PF20806"/>
    </source>
</evidence>
<keyword evidence="10 13" id="KW-0675">Receptor</keyword>
<feature type="transmembrane region" description="Helical" evidence="13">
    <location>
        <begin position="968"/>
        <end position="992"/>
    </location>
</feature>
<evidence type="ECO:0000256" key="4">
    <source>
        <dbReference type="ARBA" id="ARBA00022729"/>
    </source>
</evidence>
<keyword evidence="8 13" id="KW-0401">Integrin</keyword>
<dbReference type="InterPro" id="IPR013519">
    <property type="entry name" value="Int_alpha_beta-p"/>
</dbReference>
<keyword evidence="11" id="KW-0325">Glycoprotein</keyword>
<dbReference type="Gene3D" id="2.60.40.1460">
    <property type="entry name" value="Integrin domains. Chain A, domain 2"/>
    <property type="match status" value="1"/>
</dbReference>
<keyword evidence="7 13" id="KW-1133">Transmembrane helix</keyword>
<dbReference type="Gene3D" id="2.60.40.1530">
    <property type="entry name" value="ntegrin, alpha v. Chain A, domain 4"/>
    <property type="match status" value="1"/>
</dbReference>
<dbReference type="GO" id="GO:0033627">
    <property type="term" value="P:cell adhesion mediated by integrin"/>
    <property type="evidence" value="ECO:0007669"/>
    <property type="project" value="TreeGrafter"/>
</dbReference>
<dbReference type="PROSITE" id="PS51470">
    <property type="entry name" value="FG_GAP"/>
    <property type="match status" value="2"/>
</dbReference>
<dbReference type="PRINTS" id="PR01185">
    <property type="entry name" value="INTEGRINA"/>
</dbReference>
<evidence type="ECO:0000256" key="11">
    <source>
        <dbReference type="ARBA" id="ARBA00023180"/>
    </source>
</evidence>
<feature type="domain" description="Integrin alpha third immunoglobulin-like" evidence="15">
    <location>
        <begin position="750"/>
        <end position="942"/>
    </location>
</feature>
<feature type="signal peptide" evidence="13">
    <location>
        <begin position="1"/>
        <end position="16"/>
    </location>
</feature>
<dbReference type="InterPro" id="IPR013517">
    <property type="entry name" value="FG-GAP"/>
</dbReference>
<dbReference type="Gene3D" id="2.130.10.130">
    <property type="entry name" value="Integrin alpha, N-terminal"/>
    <property type="match status" value="1"/>
</dbReference>
<organism evidence="16 17">
    <name type="scientific">Phyllotreta striolata</name>
    <name type="common">Striped flea beetle</name>
    <name type="synonym">Crioceris striolata</name>
    <dbReference type="NCBI Taxonomy" id="444603"/>
    <lineage>
        <taxon>Eukaryota</taxon>
        <taxon>Metazoa</taxon>
        <taxon>Ecdysozoa</taxon>
        <taxon>Arthropoda</taxon>
        <taxon>Hexapoda</taxon>
        <taxon>Insecta</taxon>
        <taxon>Pterygota</taxon>
        <taxon>Neoptera</taxon>
        <taxon>Endopterygota</taxon>
        <taxon>Coleoptera</taxon>
        <taxon>Polyphaga</taxon>
        <taxon>Cucujiformia</taxon>
        <taxon>Chrysomeloidea</taxon>
        <taxon>Chrysomelidae</taxon>
        <taxon>Galerucinae</taxon>
        <taxon>Alticini</taxon>
        <taxon>Phyllotreta</taxon>
    </lineage>
</organism>
<evidence type="ECO:0000259" key="14">
    <source>
        <dbReference type="Pfam" id="PF20805"/>
    </source>
</evidence>
<dbReference type="PANTHER" id="PTHR23220">
    <property type="entry name" value="INTEGRIN ALPHA"/>
    <property type="match status" value="1"/>
</dbReference>
<feature type="repeat" description="FG-GAP" evidence="12">
    <location>
        <begin position="292"/>
        <end position="350"/>
    </location>
</feature>
<evidence type="ECO:0000256" key="9">
    <source>
        <dbReference type="ARBA" id="ARBA00023136"/>
    </source>
</evidence>
<dbReference type="GO" id="GO:0005178">
    <property type="term" value="F:integrin binding"/>
    <property type="evidence" value="ECO:0007669"/>
    <property type="project" value="TreeGrafter"/>
</dbReference>
<dbReference type="SUPFAM" id="SSF69318">
    <property type="entry name" value="Integrin alpha N-terminal domain"/>
    <property type="match status" value="1"/>
</dbReference>
<dbReference type="PANTHER" id="PTHR23220:SF83">
    <property type="entry name" value="INTEGRIN ALPHA-PS3-RELATED"/>
    <property type="match status" value="1"/>
</dbReference>
<dbReference type="AlphaFoldDB" id="A0A9N9XSE6"/>
<keyword evidence="3 13" id="KW-0812">Transmembrane</keyword>
<dbReference type="GO" id="GO:0007160">
    <property type="term" value="P:cell-matrix adhesion"/>
    <property type="evidence" value="ECO:0007669"/>
    <property type="project" value="TreeGrafter"/>
</dbReference>
<protein>
    <submittedName>
        <fullName evidence="16">Uncharacterized protein</fullName>
    </submittedName>
</protein>
<keyword evidence="6 13" id="KW-0130">Cell adhesion</keyword>
<feature type="chain" id="PRO_5040547175" evidence="13">
    <location>
        <begin position="17"/>
        <end position="1170"/>
    </location>
</feature>
<dbReference type="GO" id="GO:0007229">
    <property type="term" value="P:integrin-mediated signaling pathway"/>
    <property type="evidence" value="ECO:0007669"/>
    <property type="project" value="UniProtKB-KW"/>
</dbReference>
<keyword evidence="5" id="KW-0677">Repeat</keyword>
<dbReference type="GO" id="GO:0009897">
    <property type="term" value="C:external side of plasma membrane"/>
    <property type="evidence" value="ECO:0007669"/>
    <property type="project" value="TreeGrafter"/>
</dbReference>
<keyword evidence="17" id="KW-1185">Reference proteome</keyword>
<evidence type="ECO:0000256" key="13">
    <source>
        <dbReference type="RuleBase" id="RU003762"/>
    </source>
</evidence>
<evidence type="ECO:0000256" key="6">
    <source>
        <dbReference type="ARBA" id="ARBA00022889"/>
    </source>
</evidence>
<dbReference type="GO" id="GO:0008305">
    <property type="term" value="C:integrin complex"/>
    <property type="evidence" value="ECO:0007669"/>
    <property type="project" value="InterPro"/>
</dbReference>
<proteinExistence type="inferred from homology"/>
<dbReference type="SUPFAM" id="SSF69179">
    <property type="entry name" value="Integrin domains"/>
    <property type="match status" value="3"/>
</dbReference>
<dbReference type="InterPro" id="IPR000413">
    <property type="entry name" value="Integrin_alpha"/>
</dbReference>
<keyword evidence="9 13" id="KW-0472">Membrane</keyword>
<dbReference type="Gene3D" id="2.60.40.1510">
    <property type="entry name" value="ntegrin, alpha v. Chain A, domain 3"/>
    <property type="match status" value="1"/>
</dbReference>
<evidence type="ECO:0000256" key="12">
    <source>
        <dbReference type="PROSITE-ProRule" id="PRU00803"/>
    </source>
</evidence>
<sequence length="1170" mass="130629">METTLVLSMVLASVQGFNFDLDFPIVFRNPEANAKAYFGYAVAMYPGNDRGARQWIRIGAPKANDSSYRKTHEPGLVYNCEVMVDCKPMSFPHTPHSGLIERWRNGWIGATMDVSYSNERFAVCGFRHFFEKYREYLTMGACFYSYLNSTKFHPIWPLLDQARLTTTYGDQGLYLYGQGQAGFSAHFPEGREELLLGAPGIYNWAGSPFRVSDDNYNEPDSSRRRRDVELFKKVEIPSASPEDIYSLFGYSVTSGHYYGPSTLYYVTASPKADQYKGKVVVFIFNGSNRKIEEKEYKIGEQFGEYFGGSLVTGRINDDKFDDLLVGSPYYPGKTFNEGKVYLYLGATDKLIMSTVLTNGQKGSQFGAAIMYLGDINGDGFGDVAVGAPYENGRTGCVYIFKGTNEGLQTNPVQKIIGKDIMPDLLGFGITISKAVDMDYNGYKDISIGAHLSDSVVFLRSRPLVVIRYIFNTVPEILSQDARSFVVNICFSYRGFRGDSVALTYALTMEQLLGRANIGGNITETRNITIRQQSTHCREINVTIKETPKPGVKTIPLKASVTYALNYPVGEKSVTVVSDRSRGVDKLCVRCPVLDEYRSNITFYETEIPFSLDCGSDNECQSFLTVDLQFPDLSDNVFVVGSTNYLKLKAIVVNTDENAYSTRLFLELPKSIFFTESNTDNASLKVQDVANPLKTNETKVIDLELDVRNANKDFDSDRFDIFAKVITSSNNSNEDSVVTTLTLKREADITIYGTTQQESNFYGNSSYNTSSLQHTFKIEKYGVSPLERLLVEIRVPFEYENRAFLSASDVETYFGGQPFPCDVVGVVLSKPAAAVDVGEASRRRRDVEEFSNGTGDGRNAEIRINDEEVAISNGTLYLNCSNPSVKCFDVRCIFGPYDKENTPASVQIDMLVNTTMIADMAKKLDMVLISSYGKVFIESPKNFEQSGNRADSVTISSVFINDIMKHEPIALWIIILAAIIGLLLLLLLILICIKIGFFKRSKKEELEHLKAAVSIRESFVKSNVPQAIEIAGDTGQFVDDVPFAFPLHEEHLLALALLHVARPIGYFVRIGREQRHRDQAHHQAVFREFPHVFGESGRGEDGRIDARRRQAFDEARVVGVEEGRVVGVAQRLFGAGEYEVGDVDGGRGAPAQLPIEQAHCGRARFVFLVFE</sequence>
<name>A0A9N9XSE6_PHYSR</name>
<evidence type="ECO:0000256" key="10">
    <source>
        <dbReference type="ARBA" id="ARBA00023170"/>
    </source>
</evidence>
<evidence type="ECO:0000256" key="1">
    <source>
        <dbReference type="ARBA" id="ARBA00004479"/>
    </source>
</evidence>
<dbReference type="EMBL" id="OU900100">
    <property type="protein sequence ID" value="CAG9864249.1"/>
    <property type="molecule type" value="Genomic_DNA"/>
</dbReference>
<feature type="repeat" description="FG-GAP" evidence="12">
    <location>
        <begin position="351"/>
        <end position="409"/>
    </location>
</feature>
<dbReference type="Pfam" id="PF01839">
    <property type="entry name" value="FG-GAP"/>
    <property type="match status" value="1"/>
</dbReference>
<evidence type="ECO:0000313" key="16">
    <source>
        <dbReference type="EMBL" id="CAG9864249.1"/>
    </source>
</evidence>
<evidence type="ECO:0000256" key="3">
    <source>
        <dbReference type="ARBA" id="ARBA00022692"/>
    </source>
</evidence>
<evidence type="ECO:0000313" key="17">
    <source>
        <dbReference type="Proteomes" id="UP001153712"/>
    </source>
</evidence>
<gene>
    <name evidence="16" type="ORF">PHYEVI_LOCUS10506</name>
</gene>
<reference evidence="16" key="1">
    <citation type="submission" date="2022-01" db="EMBL/GenBank/DDBJ databases">
        <authorList>
            <person name="King R."/>
        </authorList>
    </citation>
    <scope>NUCLEOTIDE SEQUENCE</scope>
</reference>
<keyword evidence="4 13" id="KW-0732">Signal</keyword>
<comment type="similarity">
    <text evidence="2 13">Belongs to the integrin alpha chain family.</text>
</comment>
<dbReference type="InterPro" id="IPR048285">
    <property type="entry name" value="Integrin_alpha_Ig-like_2"/>
</dbReference>
<accession>A0A9N9XSE6</accession>
<evidence type="ECO:0000256" key="2">
    <source>
        <dbReference type="ARBA" id="ARBA00008054"/>
    </source>
</evidence>